<organism evidence="1 2">
    <name type="scientific">Aspergillus fumigatus (strain CBS 144.89 / FGSC A1163 / CEA10)</name>
    <name type="common">Neosartorya fumigata</name>
    <dbReference type="NCBI Taxonomy" id="451804"/>
    <lineage>
        <taxon>Eukaryota</taxon>
        <taxon>Fungi</taxon>
        <taxon>Dikarya</taxon>
        <taxon>Ascomycota</taxon>
        <taxon>Pezizomycotina</taxon>
        <taxon>Eurotiomycetes</taxon>
        <taxon>Eurotiomycetidae</taxon>
        <taxon>Eurotiales</taxon>
        <taxon>Aspergillaceae</taxon>
        <taxon>Aspergillus</taxon>
        <taxon>Aspergillus subgen. Fumigati</taxon>
    </lineage>
</organism>
<dbReference type="Proteomes" id="UP000001699">
    <property type="component" value="Unassembled WGS sequence"/>
</dbReference>
<dbReference type="SUPFAM" id="SSF51197">
    <property type="entry name" value="Clavaminate synthase-like"/>
    <property type="match status" value="1"/>
</dbReference>
<protein>
    <recommendedName>
        <fullName evidence="3">Phytanoyl-CoA dioxygenase family protein</fullName>
    </recommendedName>
</protein>
<reference evidence="1 2" key="1">
    <citation type="journal article" date="2008" name="PLoS Genet.">
        <title>Genomic islands in the pathogenic filamentous fungus Aspergillus fumigatus.</title>
        <authorList>
            <person name="Fedorova N.D."/>
            <person name="Khaldi N."/>
            <person name="Joardar V.S."/>
            <person name="Maiti R."/>
            <person name="Amedeo P."/>
            <person name="Anderson M.J."/>
            <person name="Crabtree J."/>
            <person name="Silva J.C."/>
            <person name="Badger J.H."/>
            <person name="Albarraq A."/>
            <person name="Angiuoli S."/>
            <person name="Bussey H."/>
            <person name="Bowyer P."/>
            <person name="Cotty P.J."/>
            <person name="Dyer P.S."/>
            <person name="Egan A."/>
            <person name="Galens K."/>
            <person name="Fraser-Liggett C.M."/>
            <person name="Haas B.J."/>
            <person name="Inman J.M."/>
            <person name="Kent R."/>
            <person name="Lemieux S."/>
            <person name="Malavazi I."/>
            <person name="Orvis J."/>
            <person name="Roemer T."/>
            <person name="Ronning C.M."/>
            <person name="Sundaram J.P."/>
            <person name="Sutton G."/>
            <person name="Turner G."/>
            <person name="Venter J.C."/>
            <person name="White O.R."/>
            <person name="Whitty B.R."/>
            <person name="Youngman P."/>
            <person name="Wolfe K.H."/>
            <person name="Goldman G.H."/>
            <person name="Wortman J.R."/>
            <person name="Jiang B."/>
            <person name="Denning D.W."/>
            <person name="Nierman W.C."/>
        </authorList>
    </citation>
    <scope>NUCLEOTIDE SEQUENCE [LARGE SCALE GENOMIC DNA]</scope>
    <source>
        <strain evidence="2">CBS 144.89 / FGSC A1163 / CEA10</strain>
    </source>
</reference>
<evidence type="ECO:0000313" key="2">
    <source>
        <dbReference type="Proteomes" id="UP000001699"/>
    </source>
</evidence>
<dbReference type="HOGENOM" id="CLU_169102_0_0_1"/>
<proteinExistence type="predicted"/>
<evidence type="ECO:0000313" key="1">
    <source>
        <dbReference type="EMBL" id="EDP55298.1"/>
    </source>
</evidence>
<gene>
    <name evidence="1" type="ORF">AFUB_033640</name>
</gene>
<evidence type="ECO:0008006" key="3">
    <source>
        <dbReference type="Google" id="ProtNLM"/>
    </source>
</evidence>
<dbReference type="VEuPathDB" id="FungiDB:AFUB_033640"/>
<dbReference type="PhylomeDB" id="B0XW05"/>
<dbReference type="InterPro" id="IPR008775">
    <property type="entry name" value="Phytyl_CoA_dOase-like"/>
</dbReference>
<dbReference type="Pfam" id="PF05721">
    <property type="entry name" value="PhyH"/>
    <property type="match status" value="1"/>
</dbReference>
<dbReference type="EMBL" id="DS499595">
    <property type="protein sequence ID" value="EDP55298.1"/>
    <property type="molecule type" value="Genomic_DNA"/>
</dbReference>
<dbReference type="OrthoDB" id="445007at2759"/>
<keyword evidence="2" id="KW-1185">Reference proteome</keyword>
<accession>B0XW05</accession>
<sequence>MPPCKGAYAPAQFHTSCTKSDQAIGATRLIPGSHLWNYSVPFSEDDVVWADQQPGDTLIILGSVFHVGSWNTTDRVRLVLSTSAVRGKFRGEENGYLTYSKDHISRLPVNLQKFFG</sequence>
<name>B0XW05_ASPFC</name>
<dbReference type="Gene3D" id="2.60.120.620">
    <property type="entry name" value="q2cbj1_9rhob like domain"/>
    <property type="match status" value="1"/>
</dbReference>
<dbReference type="AlphaFoldDB" id="B0XW05"/>